<sequence length="593" mass="67986">MPIDKKKQPYFKVKKNMHIGYVKLSSFKNIHFLNIKKMLAQNTVIKLKTNQGYSTNRYGKYMLLKNTKLAKSEDAFISNNIVTLMTSARKKQTYYQINIKQHNYLILKTKAMKLVNKIINDDYTDINTDTTLKPDTTLYQFKGDDDDFKIKVIRKIKKTDLNQYTIQELATVKEANGTLSKYYQVKDINTNKDYYVLENQLGDKFEKIDNTTTTILDNPLDITSLINPPTVDNIDAPSYIKAPAEDTNADASYSTSPNFNTKPGHYENKVNTYASTLAINMQPATLKTSLFLPTASAESDDQTSNGLGNVNGFKNVQAVTYDGQQYIYIMVSYGAGTNSGRIIRYDLKAINNDQVKIGELRKIAYKAYRQLRTGKEIDWKRYKKYMKVGPKLRIGHGETLAYDTINNNLWMMVDQQNPDKKYTQKESVLQEINSTTLTPKYTINYTTKDENGKIIKPLHNLTFDNRGNFYSYVYQRMNRTTGIKIYQGQIDERNHMLQLKLVQVIKQNIGTNKQGIFFDPLENELYLESDDTLMKMPVNKLGSLTASDIGYLVFKTANENSTYGREWEGGFFTPSGQGYILMNKGVELLALNK</sequence>
<proteinExistence type="predicted"/>
<organism evidence="1 2">
    <name type="scientific">Periweissella beninensis</name>
    <dbReference type="NCBI Taxonomy" id="504936"/>
    <lineage>
        <taxon>Bacteria</taxon>
        <taxon>Bacillati</taxon>
        <taxon>Bacillota</taxon>
        <taxon>Bacilli</taxon>
        <taxon>Lactobacillales</taxon>
        <taxon>Lactobacillaceae</taxon>
        <taxon>Periweissella</taxon>
    </lineage>
</organism>
<dbReference type="RefSeq" id="WP_205144186.1">
    <property type="nucleotide sequence ID" value="NZ_JAFBDN010000023.1"/>
</dbReference>
<dbReference type="Proteomes" id="UP001057481">
    <property type="component" value="Unassembled WGS sequence"/>
</dbReference>
<evidence type="ECO:0000313" key="1">
    <source>
        <dbReference type="EMBL" id="MCM2437023.1"/>
    </source>
</evidence>
<accession>A0ABT0VGQ6</accession>
<name>A0ABT0VGQ6_9LACO</name>
<dbReference type="EMBL" id="JAGMVS010000045">
    <property type="protein sequence ID" value="MCM2437023.1"/>
    <property type="molecule type" value="Genomic_DNA"/>
</dbReference>
<evidence type="ECO:0000313" key="2">
    <source>
        <dbReference type="Proteomes" id="UP001057481"/>
    </source>
</evidence>
<comment type="caution">
    <text evidence="1">The sequence shown here is derived from an EMBL/GenBank/DDBJ whole genome shotgun (WGS) entry which is preliminary data.</text>
</comment>
<protein>
    <submittedName>
        <fullName evidence="1">Uncharacterized protein</fullName>
    </submittedName>
</protein>
<keyword evidence="2" id="KW-1185">Reference proteome</keyword>
<reference evidence="1" key="1">
    <citation type="submission" date="2021-04" db="EMBL/GenBank/DDBJ databases">
        <title>Taxonomic assessment of Weissella genus.</title>
        <authorList>
            <person name="Fanelli F."/>
            <person name="Chieffi D."/>
            <person name="Dell'Aquila A."/>
            <person name="Gyu-Sung C."/>
            <person name="Franz C.M.A.P."/>
            <person name="Fusco V."/>
        </authorList>
    </citation>
    <scope>NUCLEOTIDE SEQUENCE</scope>
    <source>
        <strain evidence="1">LMG 25373</strain>
    </source>
</reference>
<gene>
    <name evidence="1" type="ORF">KAK10_03630</name>
</gene>